<protein>
    <submittedName>
        <fullName evidence="1">Uncharacterized protein</fullName>
    </submittedName>
</protein>
<accession>A0A565CN54</accession>
<sequence>MAEDSMRARDGREEEVLWKYRRRVVVGGLSPEKKFLSISRSKGLNMKGCIGNVPICCLNQLHILRVLQEASAKSGYYLWRINV</sequence>
<dbReference type="Proteomes" id="UP000489600">
    <property type="component" value="Unassembled WGS sequence"/>
</dbReference>
<comment type="caution">
    <text evidence="1">The sequence shown here is derived from an EMBL/GenBank/DDBJ whole genome shotgun (WGS) entry which is preliminary data.</text>
</comment>
<dbReference type="AlphaFoldDB" id="A0A565CN54"/>
<dbReference type="EMBL" id="CABITT030000008">
    <property type="protein sequence ID" value="VVB15069.1"/>
    <property type="molecule type" value="Genomic_DNA"/>
</dbReference>
<evidence type="ECO:0000313" key="2">
    <source>
        <dbReference type="Proteomes" id="UP000489600"/>
    </source>
</evidence>
<proteinExistence type="predicted"/>
<gene>
    <name evidence="1" type="ORF">ANE_LOCUS25513</name>
</gene>
<name>A0A565CN54_9BRAS</name>
<evidence type="ECO:0000313" key="1">
    <source>
        <dbReference type="EMBL" id="VVB15069.1"/>
    </source>
</evidence>
<organism evidence="1 2">
    <name type="scientific">Arabis nemorensis</name>
    <dbReference type="NCBI Taxonomy" id="586526"/>
    <lineage>
        <taxon>Eukaryota</taxon>
        <taxon>Viridiplantae</taxon>
        <taxon>Streptophyta</taxon>
        <taxon>Embryophyta</taxon>
        <taxon>Tracheophyta</taxon>
        <taxon>Spermatophyta</taxon>
        <taxon>Magnoliopsida</taxon>
        <taxon>eudicotyledons</taxon>
        <taxon>Gunneridae</taxon>
        <taxon>Pentapetalae</taxon>
        <taxon>rosids</taxon>
        <taxon>malvids</taxon>
        <taxon>Brassicales</taxon>
        <taxon>Brassicaceae</taxon>
        <taxon>Arabideae</taxon>
        <taxon>Arabis</taxon>
    </lineage>
</organism>
<keyword evidence="2" id="KW-1185">Reference proteome</keyword>
<reference evidence="1" key="1">
    <citation type="submission" date="2019-07" db="EMBL/GenBank/DDBJ databases">
        <authorList>
            <person name="Dittberner H."/>
        </authorList>
    </citation>
    <scope>NUCLEOTIDE SEQUENCE [LARGE SCALE GENOMIC DNA]</scope>
</reference>